<reference evidence="1 2" key="1">
    <citation type="submission" date="2019-01" db="EMBL/GenBank/DDBJ databases">
        <title>Vagococcus silagei sp. nov. isolated from brewer's grain.</title>
        <authorList>
            <person name="Guu J.-R."/>
        </authorList>
    </citation>
    <scope>NUCLEOTIDE SEQUENCE [LARGE SCALE GENOMIC DNA]</scope>
    <source>
        <strain evidence="1 2">2B-2</strain>
    </source>
</reference>
<proteinExistence type="predicted"/>
<evidence type="ECO:0008006" key="3">
    <source>
        <dbReference type="Google" id="ProtNLM"/>
    </source>
</evidence>
<evidence type="ECO:0000313" key="2">
    <source>
        <dbReference type="Proteomes" id="UP000310506"/>
    </source>
</evidence>
<evidence type="ECO:0000313" key="1">
    <source>
        <dbReference type="EMBL" id="THB62042.1"/>
    </source>
</evidence>
<dbReference type="AlphaFoldDB" id="A0A4S3B5A3"/>
<keyword evidence="2" id="KW-1185">Reference proteome</keyword>
<dbReference type="Proteomes" id="UP000310506">
    <property type="component" value="Unassembled WGS sequence"/>
</dbReference>
<dbReference type="OrthoDB" id="2235960at2"/>
<gene>
    <name evidence="1" type="ORF">ESZ54_02210</name>
</gene>
<comment type="caution">
    <text evidence="1">The sequence shown here is derived from an EMBL/GenBank/DDBJ whole genome shotgun (WGS) entry which is preliminary data.</text>
</comment>
<accession>A0A4S3B5A3</accession>
<dbReference type="RefSeq" id="WP_136136041.1">
    <property type="nucleotide sequence ID" value="NZ_SDGV01000004.1"/>
</dbReference>
<name>A0A4S3B5A3_9ENTE</name>
<organism evidence="1 2">
    <name type="scientific">Vagococcus silagei</name>
    <dbReference type="NCBI Taxonomy" id="2508885"/>
    <lineage>
        <taxon>Bacteria</taxon>
        <taxon>Bacillati</taxon>
        <taxon>Bacillota</taxon>
        <taxon>Bacilli</taxon>
        <taxon>Lactobacillales</taxon>
        <taxon>Enterococcaceae</taxon>
        <taxon>Vagococcus</taxon>
    </lineage>
</organism>
<sequence>MRRKWLGLIVLIVLLMGFIGVKKMIESTQQEKQIAFLKEHETELTKYVKNETKDVLKVQYDWDNVKIIKMGNSLPNGAGQAIQIFGHVTTDTEKSFRLDLNLDENKMPDLISVHYGHAPEN</sequence>
<dbReference type="EMBL" id="SDGV01000004">
    <property type="protein sequence ID" value="THB62042.1"/>
    <property type="molecule type" value="Genomic_DNA"/>
</dbReference>
<protein>
    <recommendedName>
        <fullName evidence="3">DUF1433 domain-containing protein</fullName>
    </recommendedName>
</protein>